<feature type="coiled-coil region" evidence="1">
    <location>
        <begin position="456"/>
        <end position="644"/>
    </location>
</feature>
<dbReference type="OrthoDB" id="10255522at2759"/>
<dbReference type="SMR" id="A0A8T3BQG7"/>
<dbReference type="EMBL" id="JAGYWB010000007">
    <property type="protein sequence ID" value="KAI0515613.1"/>
    <property type="molecule type" value="Genomic_DNA"/>
</dbReference>
<feature type="coiled-coil region" evidence="1">
    <location>
        <begin position="1066"/>
        <end position="1177"/>
    </location>
</feature>
<feature type="coiled-coil region" evidence="1">
    <location>
        <begin position="1362"/>
        <end position="1389"/>
    </location>
</feature>
<evidence type="ECO:0000256" key="1">
    <source>
        <dbReference type="SAM" id="Coils"/>
    </source>
</evidence>
<feature type="region of interest" description="Disordered" evidence="2">
    <location>
        <begin position="1"/>
        <end position="85"/>
    </location>
</feature>
<feature type="compositionally biased region" description="Polar residues" evidence="2">
    <location>
        <begin position="46"/>
        <end position="57"/>
    </location>
</feature>
<feature type="coiled-coil region" evidence="1">
    <location>
        <begin position="1477"/>
        <end position="1549"/>
    </location>
</feature>
<dbReference type="PANTHER" id="PTHR43939:SF68">
    <property type="entry name" value="CENTROSOMAL PROTEIN OF 290 KDA-LIKE"/>
    <property type="match status" value="1"/>
</dbReference>
<feature type="coiled-coil region" evidence="1">
    <location>
        <begin position="919"/>
        <end position="1026"/>
    </location>
</feature>
<name>A0A8T3BQG7_DENNO</name>
<evidence type="ECO:0000313" key="3">
    <source>
        <dbReference type="EMBL" id="KAI0515613.1"/>
    </source>
</evidence>
<gene>
    <name evidence="3" type="ORF">KFK09_008278</name>
</gene>
<protein>
    <submittedName>
        <fullName evidence="3">Uncharacterized protein</fullName>
    </submittedName>
</protein>
<evidence type="ECO:0000313" key="4">
    <source>
        <dbReference type="Proteomes" id="UP000829196"/>
    </source>
</evidence>
<evidence type="ECO:0000256" key="2">
    <source>
        <dbReference type="SAM" id="MobiDB-lite"/>
    </source>
</evidence>
<accession>A0A8T3BQG7</accession>
<keyword evidence="1" id="KW-0175">Coiled coil</keyword>
<comment type="caution">
    <text evidence="3">The sequence shown here is derived from an EMBL/GenBank/DDBJ whole genome shotgun (WGS) entry which is preliminary data.</text>
</comment>
<sequence>MARSHSSEDSVSSPSASSSSSGDENLAITGTMQPADPNPDPESPNAAHQSSDESGSSDGVLVELPSNNDQDSRSLPGDPDSGILVNIDGSMQEHQEREDLFVDASDNLGSGGRDPKLGESAAMVEVGETIRRRRSREQDLERVQALLDASSAECHKYKEEREDFGREVLTLRTELVHLINQQFLNSKELFEYHGRLDNREAELGVLASPASLHAMVKDCSRFAVHLKGVFDERLNTDEAMLDIKDQEIEVLNAKILEYDIFRDVLISYLGSVRGQCSQSMHEYINLIKSKLLASIPAMAVTESVSSEEELIDGISLIEKRTKLLAEKHNKLLHEVEQLCQFMEEMKPGSLATQENELGLVFSVARDELLERKKKEGELEERIRKLKEENRKMDEQIIGLNKDKEEANAEMSKIKTELEQSESRLLAAKEKLSIAVTKGKQLVQHRDSLKQSLGNKTTELDACLQELQQKKDALEAMEARNEEQKKLLSDKACELEKCLLELQDKSNILEESNVTVEDQKQLLQEKTSELEKCLLELQLKSDAYNMANTNTEEVKQLLSENKDQLENCLLELQQKSKDLEAAAANAEELKQFFNEKNCELEDCLLNLKQNSDALDTAVATVQQLKQALAEKDIELEKSLLELQEKTVLATNTVTVSKELNETQNLVHSLQELVSSKDKALKDIEEITHETDFPQDLLSLDIVDKIRWIVTKASISDEILRENRRAKNAFFSFGVPETISSAELDSQVDWLVRSFAQSKDELSKLQSEVTHTPKLRSELSEALKEVGSLAESLLKEKEEKEALLIKHEDLKVSHEKLAENLALICSEKEKFIEFLKEVTTTNLDEKTTLDMDTMLEKSIVSLRQKIKISLNDGKKLESMQKLLHVAHVELTLFEKIVEELQMDGSKMRSLSDELGTALEEVCALKIEKESMQKDLERLEEKNSLIRDKLSMAVKKGKGLVQEREGFKLTLVEKNSEIEKLKEELQLQESKASEYREQIKSLSAYPQQVLKLEVDIASLKDKIEQSEQLFSESNGNLKKLVDSINDIAIHTDKIFEAPIEKVDWIAGRITETENSNAFLEQELEKLKADAALNSNRLAEALDTMKSLEMELLNKEKHIRDIYDDKNSFQASKAKVEEELEEAREESFLLASKLSDAYAGMKSLEDTLLLAEDKVSALDSEKNKIVSESNLEISALNAKVFACMEELTKTQGNSEKQSAELLSELRKLQMFMKKEGLFPLMIEQFHKKAEGLRYMWILVKDIHDNLVAKGPHIHPESEEISVFTNLSSLPSFEDFINNEVFHTEPMLEDDGAVTSCKKIVEKIYEEARLLNDRFTGLSGYIDDHITFTLQALQSAKDEFMHTLYLSESLKLTIEKLETRNQAQEFEISSLQKDALRLLSICKDATQELHVKVSDLLGFDLELENVHSGLDLRSPVSFQGKIEKEDASEFAPVADNLLLTCRKIIIQFQNLVKVDKDMSISLENLKLKLNQAEMSAETMIGERKLIQDRVLKLEGDMDELQNICNEMKVKLIDYQSKEDLIKDKEAELKRLEHSLTAKDRGVGDEMISKGQVEVLFDKVNKLIVLAGSSGQSESQNQEIYFSSPADKLFYVLDKFSEFQQGFYSLTCEKENLQLIVANHVCEIENLKNSASSISTDYQDLQLKKLELSEVTSLLEKIMQKLSGNYSFEDLKPVTAMGLIRVLERQMIALSVDLENSKFEVQDLGGKLQAKDMIVNELSAKVKYLEDSHARIQQPDVKERTVFESSTSMMRPEITEIEEAQMQGSVGMSSKPAAPASAHVRTTRKGSSEHLVLNIDSESEPLITSHETDEKGHLFKSLNTSGLIPKQGRVIADRVDGIWVSGGRILMSKPGARLGLIGYWIFLHLWLVGSIL</sequence>
<dbReference type="Proteomes" id="UP000829196">
    <property type="component" value="Unassembled WGS sequence"/>
</dbReference>
<feature type="coiled-coil region" evidence="1">
    <location>
        <begin position="325"/>
        <end position="430"/>
    </location>
</feature>
<feature type="compositionally biased region" description="Low complexity" evidence="2">
    <location>
        <begin position="9"/>
        <end position="21"/>
    </location>
</feature>
<organism evidence="3 4">
    <name type="scientific">Dendrobium nobile</name>
    <name type="common">Orchid</name>
    <dbReference type="NCBI Taxonomy" id="94219"/>
    <lineage>
        <taxon>Eukaryota</taxon>
        <taxon>Viridiplantae</taxon>
        <taxon>Streptophyta</taxon>
        <taxon>Embryophyta</taxon>
        <taxon>Tracheophyta</taxon>
        <taxon>Spermatophyta</taxon>
        <taxon>Magnoliopsida</taxon>
        <taxon>Liliopsida</taxon>
        <taxon>Asparagales</taxon>
        <taxon>Orchidaceae</taxon>
        <taxon>Epidendroideae</taxon>
        <taxon>Malaxideae</taxon>
        <taxon>Dendrobiinae</taxon>
        <taxon>Dendrobium</taxon>
    </lineage>
</organism>
<feature type="coiled-coil region" evidence="1">
    <location>
        <begin position="1624"/>
        <end position="1658"/>
    </location>
</feature>
<reference evidence="3" key="1">
    <citation type="journal article" date="2022" name="Front. Genet.">
        <title>Chromosome-Scale Assembly of the Dendrobium nobile Genome Provides Insights Into the Molecular Mechanism of the Biosynthesis of the Medicinal Active Ingredient of Dendrobium.</title>
        <authorList>
            <person name="Xu Q."/>
            <person name="Niu S.-C."/>
            <person name="Li K.-L."/>
            <person name="Zheng P.-J."/>
            <person name="Zhang X.-J."/>
            <person name="Jia Y."/>
            <person name="Liu Y."/>
            <person name="Niu Y.-X."/>
            <person name="Yu L.-H."/>
            <person name="Chen D.-F."/>
            <person name="Zhang G.-Q."/>
        </authorList>
    </citation>
    <scope>NUCLEOTIDE SEQUENCE</scope>
    <source>
        <tissue evidence="3">Leaf</tissue>
    </source>
</reference>
<keyword evidence="4" id="KW-1185">Reference proteome</keyword>
<dbReference type="PANTHER" id="PTHR43939">
    <property type="entry name" value="COILED-COIL DOMAIN-CONTAINING PROTEIN 158"/>
    <property type="match status" value="1"/>
</dbReference>
<proteinExistence type="predicted"/>